<evidence type="ECO:0000256" key="4">
    <source>
        <dbReference type="ARBA" id="ARBA00022833"/>
    </source>
</evidence>
<evidence type="ECO:0000259" key="7">
    <source>
        <dbReference type="Pfam" id="PF05699"/>
    </source>
</evidence>
<keyword evidence="4" id="KW-0862">Zinc</keyword>
<dbReference type="PANTHER" id="PTHR46481">
    <property type="entry name" value="ZINC FINGER BED DOMAIN-CONTAINING PROTEIN 4"/>
    <property type="match status" value="1"/>
</dbReference>
<comment type="subcellular location">
    <subcellularLocation>
        <location evidence="1">Nucleus</location>
    </subcellularLocation>
</comment>
<dbReference type="Proteomes" id="UP000235388">
    <property type="component" value="Unassembled WGS sequence"/>
</dbReference>
<dbReference type="SUPFAM" id="SSF53098">
    <property type="entry name" value="Ribonuclease H-like"/>
    <property type="match status" value="1"/>
</dbReference>
<dbReference type="AlphaFoldDB" id="A0A2N5W5E5"/>
<dbReference type="GO" id="GO:0005634">
    <property type="term" value="C:nucleus"/>
    <property type="evidence" value="ECO:0007669"/>
    <property type="project" value="UniProtKB-SubCell"/>
</dbReference>
<feature type="compositionally biased region" description="Basic and acidic residues" evidence="6">
    <location>
        <begin position="1"/>
        <end position="15"/>
    </location>
</feature>
<proteinExistence type="predicted"/>
<keyword evidence="2" id="KW-0479">Metal-binding</keyword>
<keyword evidence="9" id="KW-1185">Reference proteome</keyword>
<dbReference type="GO" id="GO:0046983">
    <property type="term" value="F:protein dimerization activity"/>
    <property type="evidence" value="ECO:0007669"/>
    <property type="project" value="InterPro"/>
</dbReference>
<evidence type="ECO:0000256" key="2">
    <source>
        <dbReference type="ARBA" id="ARBA00022723"/>
    </source>
</evidence>
<evidence type="ECO:0000256" key="1">
    <source>
        <dbReference type="ARBA" id="ARBA00004123"/>
    </source>
</evidence>
<gene>
    <name evidence="8" type="ORF">PCANC_02675</name>
</gene>
<sequence>MRTPLNDRDGQEHTPVDNPGRLVIKRSTPPLDDRTALAIERRRPPLDGRSVLVIKRKEYALLLMTGLYRSSRVVFLLLITRLSRSSRGVRAPPGNPDNSVVKRSTCPLGWYQLGEQLDTVIKQITRSAAQRADFDRVAKELKLKVSPLIAGYGIRWNIKYQSYTKAVKAQAVIDHILREDLLQQGAGVFNGAFFFPKDWQEIESLTSELKILVELTSEMEGNSATGTHVIPKYLQLAKGVKGKIVRAWETDSLYPMYHAMLSRTKKYLDKAMECKTLVIATILHPGYWMHIFELAFGLNSSEAKKFLAVLQNEFRMEQAQKKKATSKAAVPDDDVIEIASPPGAQPTSLMDRLAAQTTHQPTPPENEIKTYLKANIPFKKGAINQKTTPLKWWKVNQRSYPTLAFMACTYLGAAGSSCAVESVSSLMWLREDVPLKGDFAEAGKALRASFPSKN</sequence>
<evidence type="ECO:0000313" key="8">
    <source>
        <dbReference type="EMBL" id="PLW57467.1"/>
    </source>
</evidence>
<dbReference type="OrthoDB" id="3264316at2759"/>
<dbReference type="InterPro" id="IPR012337">
    <property type="entry name" value="RNaseH-like_sf"/>
</dbReference>
<accession>A0A2N5W5E5</accession>
<evidence type="ECO:0000256" key="5">
    <source>
        <dbReference type="ARBA" id="ARBA00023242"/>
    </source>
</evidence>
<reference evidence="8 9" key="1">
    <citation type="submission" date="2017-11" db="EMBL/GenBank/DDBJ databases">
        <title>De novo assembly and phasing of dikaryotic genomes from two isolates of Puccinia coronata f. sp. avenae, the causal agent of oat crown rust.</title>
        <authorList>
            <person name="Miller M.E."/>
            <person name="Zhang Y."/>
            <person name="Omidvar V."/>
            <person name="Sperschneider J."/>
            <person name="Schwessinger B."/>
            <person name="Raley C."/>
            <person name="Palmer J.M."/>
            <person name="Garnica D."/>
            <person name="Upadhyaya N."/>
            <person name="Rathjen J."/>
            <person name="Taylor J.M."/>
            <person name="Park R.F."/>
            <person name="Dodds P.N."/>
            <person name="Hirsch C.D."/>
            <person name="Kianian S.F."/>
            <person name="Figueroa M."/>
        </authorList>
    </citation>
    <scope>NUCLEOTIDE SEQUENCE [LARGE SCALE GENOMIC DNA]</scope>
    <source>
        <strain evidence="8">12NC29</strain>
    </source>
</reference>
<dbReference type="InterPro" id="IPR052035">
    <property type="entry name" value="ZnF_BED_domain_contain"/>
</dbReference>
<evidence type="ECO:0000313" key="9">
    <source>
        <dbReference type="Proteomes" id="UP000235388"/>
    </source>
</evidence>
<feature type="domain" description="HAT C-terminal dimerisation" evidence="7">
    <location>
        <begin position="380"/>
        <end position="426"/>
    </location>
</feature>
<keyword evidence="5" id="KW-0539">Nucleus</keyword>
<evidence type="ECO:0000256" key="6">
    <source>
        <dbReference type="SAM" id="MobiDB-lite"/>
    </source>
</evidence>
<protein>
    <recommendedName>
        <fullName evidence="7">HAT C-terminal dimerisation domain-containing protein</fullName>
    </recommendedName>
</protein>
<dbReference type="Pfam" id="PF05699">
    <property type="entry name" value="Dimer_Tnp_hAT"/>
    <property type="match status" value="1"/>
</dbReference>
<dbReference type="GO" id="GO:0008270">
    <property type="term" value="F:zinc ion binding"/>
    <property type="evidence" value="ECO:0007669"/>
    <property type="project" value="UniProtKB-KW"/>
</dbReference>
<dbReference type="EMBL" id="PGCJ01000010">
    <property type="protein sequence ID" value="PLW57467.1"/>
    <property type="molecule type" value="Genomic_DNA"/>
</dbReference>
<evidence type="ECO:0000256" key="3">
    <source>
        <dbReference type="ARBA" id="ARBA00022771"/>
    </source>
</evidence>
<keyword evidence="3" id="KW-0863">Zinc-finger</keyword>
<organism evidence="8 9">
    <name type="scientific">Puccinia coronata f. sp. avenae</name>
    <dbReference type="NCBI Taxonomy" id="200324"/>
    <lineage>
        <taxon>Eukaryota</taxon>
        <taxon>Fungi</taxon>
        <taxon>Dikarya</taxon>
        <taxon>Basidiomycota</taxon>
        <taxon>Pucciniomycotina</taxon>
        <taxon>Pucciniomycetes</taxon>
        <taxon>Pucciniales</taxon>
        <taxon>Pucciniaceae</taxon>
        <taxon>Puccinia</taxon>
    </lineage>
</organism>
<dbReference type="STRING" id="200324.A0A2N5W5E5"/>
<dbReference type="PANTHER" id="PTHR46481:SF10">
    <property type="entry name" value="ZINC FINGER BED DOMAIN-CONTAINING PROTEIN 39"/>
    <property type="match status" value="1"/>
</dbReference>
<name>A0A2N5W5E5_9BASI</name>
<dbReference type="InterPro" id="IPR008906">
    <property type="entry name" value="HATC_C_dom"/>
</dbReference>
<comment type="caution">
    <text evidence="8">The sequence shown here is derived from an EMBL/GenBank/DDBJ whole genome shotgun (WGS) entry which is preliminary data.</text>
</comment>
<feature type="region of interest" description="Disordered" evidence="6">
    <location>
        <begin position="1"/>
        <end position="27"/>
    </location>
</feature>